<reference evidence="3" key="1">
    <citation type="submission" date="2023-06" db="EMBL/GenBank/DDBJ databases">
        <title>Genome-scale phylogeny and comparative genomics of the fungal order Sordariales.</title>
        <authorList>
            <consortium name="Lawrence Berkeley National Laboratory"/>
            <person name="Hensen N."/>
            <person name="Bonometti L."/>
            <person name="Westerberg I."/>
            <person name="Brannstrom I.O."/>
            <person name="Guillou S."/>
            <person name="Cros-Aarteil S."/>
            <person name="Calhoun S."/>
            <person name="Haridas S."/>
            <person name="Kuo A."/>
            <person name="Mondo S."/>
            <person name="Pangilinan J."/>
            <person name="Riley R."/>
            <person name="Labutti K."/>
            <person name="Andreopoulos B."/>
            <person name="Lipzen A."/>
            <person name="Chen C."/>
            <person name="Yanf M."/>
            <person name="Daum C."/>
            <person name="Ng V."/>
            <person name="Clum A."/>
            <person name="Steindorff A."/>
            <person name="Ohm R."/>
            <person name="Martin F."/>
            <person name="Silar P."/>
            <person name="Natvig D."/>
            <person name="Lalanne C."/>
            <person name="Gautier V."/>
            <person name="Ament-Velasquez S.L."/>
            <person name="Kruys A."/>
            <person name="Hutchinson M.I."/>
            <person name="Powell A.J."/>
            <person name="Barry K."/>
            <person name="Miller A.N."/>
            <person name="Grigoriev I.V."/>
            <person name="Debuchy R."/>
            <person name="Gladieux P."/>
            <person name="Thoren M.H."/>
            <person name="Johannesson H."/>
        </authorList>
    </citation>
    <scope>NUCLEOTIDE SEQUENCE</scope>
    <source>
        <strain evidence="3">CBS 307.81</strain>
    </source>
</reference>
<proteinExistence type="predicted"/>
<feature type="region of interest" description="Disordered" evidence="1">
    <location>
        <begin position="125"/>
        <end position="145"/>
    </location>
</feature>
<evidence type="ECO:0000256" key="1">
    <source>
        <dbReference type="SAM" id="MobiDB-lite"/>
    </source>
</evidence>
<dbReference type="Proteomes" id="UP001174997">
    <property type="component" value="Unassembled WGS sequence"/>
</dbReference>
<feature type="region of interest" description="Disordered" evidence="1">
    <location>
        <begin position="162"/>
        <end position="186"/>
    </location>
</feature>
<feature type="region of interest" description="Disordered" evidence="1">
    <location>
        <begin position="222"/>
        <end position="276"/>
    </location>
</feature>
<keyword evidence="2" id="KW-1133">Transmembrane helix</keyword>
<feature type="compositionally biased region" description="Basic residues" evidence="1">
    <location>
        <begin position="332"/>
        <end position="344"/>
    </location>
</feature>
<sequence length="354" mass="38479">MRVVLPTEATRLITHWKPSRRPRGIKRHHPLNLTITPYLDPHHPLYKRLGPNSLSRYPYNLLTNHNRKMDTLFTTSKQPQPQIQTITPPPSATRLEIILLALGILSLVALLLLILALAVRRRVLSSSTNKRHHRSSHQPDVHGRVSSPCLFNTAFGGPLPHEPLLSSSTSSLPADESEANTKTSLLNRVRKASEDLAEAVQYELMELGRKVSAHGRAVVGATARRGQTEQERRLRDEEVGLGGDAATAGGGQQQHGFDGWRDQDGGGGGGGGWSWDAEACAAGPRLEGVMKRSISWVMDPGRRSSYAYSQGFASPCNTGGGFRSRMRSGGGGRRRSGGGGRRRSLAVTGAEYAV</sequence>
<feature type="compositionally biased region" description="Basic and acidic residues" evidence="1">
    <location>
        <begin position="226"/>
        <end position="238"/>
    </location>
</feature>
<dbReference type="EMBL" id="JAULSY010000004">
    <property type="protein sequence ID" value="KAK0673864.1"/>
    <property type="molecule type" value="Genomic_DNA"/>
</dbReference>
<feature type="compositionally biased region" description="Low complexity" evidence="1">
    <location>
        <begin position="162"/>
        <end position="174"/>
    </location>
</feature>
<feature type="compositionally biased region" description="Gly residues" evidence="1">
    <location>
        <begin position="240"/>
        <end position="253"/>
    </location>
</feature>
<feature type="compositionally biased region" description="Basic residues" evidence="1">
    <location>
        <begin position="125"/>
        <end position="136"/>
    </location>
</feature>
<evidence type="ECO:0000313" key="3">
    <source>
        <dbReference type="EMBL" id="KAK0673864.1"/>
    </source>
</evidence>
<protein>
    <submittedName>
        <fullName evidence="3">Uncharacterized protein</fullName>
    </submittedName>
</protein>
<keyword evidence="2" id="KW-0472">Membrane</keyword>
<evidence type="ECO:0000256" key="2">
    <source>
        <dbReference type="SAM" id="Phobius"/>
    </source>
</evidence>
<keyword evidence="4" id="KW-1185">Reference proteome</keyword>
<feature type="region of interest" description="Disordered" evidence="1">
    <location>
        <begin position="317"/>
        <end position="354"/>
    </location>
</feature>
<keyword evidence="2" id="KW-0812">Transmembrane</keyword>
<name>A0AA39ZMM4_9PEZI</name>
<feature type="transmembrane region" description="Helical" evidence="2">
    <location>
        <begin position="97"/>
        <end position="119"/>
    </location>
</feature>
<gene>
    <name evidence="3" type="ORF">QBC41DRAFT_214310</name>
</gene>
<organism evidence="3 4">
    <name type="scientific">Cercophora samala</name>
    <dbReference type="NCBI Taxonomy" id="330535"/>
    <lineage>
        <taxon>Eukaryota</taxon>
        <taxon>Fungi</taxon>
        <taxon>Dikarya</taxon>
        <taxon>Ascomycota</taxon>
        <taxon>Pezizomycotina</taxon>
        <taxon>Sordariomycetes</taxon>
        <taxon>Sordariomycetidae</taxon>
        <taxon>Sordariales</taxon>
        <taxon>Lasiosphaeriaceae</taxon>
        <taxon>Cercophora</taxon>
    </lineage>
</organism>
<accession>A0AA39ZMM4</accession>
<dbReference type="AlphaFoldDB" id="A0AA39ZMM4"/>
<evidence type="ECO:0000313" key="4">
    <source>
        <dbReference type="Proteomes" id="UP001174997"/>
    </source>
</evidence>
<comment type="caution">
    <text evidence="3">The sequence shown here is derived from an EMBL/GenBank/DDBJ whole genome shotgun (WGS) entry which is preliminary data.</text>
</comment>